<evidence type="ECO:0000313" key="2">
    <source>
        <dbReference type="Proteomes" id="UP000295830"/>
    </source>
</evidence>
<comment type="caution">
    <text evidence="1">The sequence shown here is derived from an EMBL/GenBank/DDBJ whole genome shotgun (WGS) entry which is preliminary data.</text>
</comment>
<proteinExistence type="predicted"/>
<name>A0A4R7JUB9_9GAMM</name>
<keyword evidence="2" id="KW-1185">Reference proteome</keyword>
<reference evidence="1 2" key="1">
    <citation type="submission" date="2019-03" db="EMBL/GenBank/DDBJ databases">
        <title>Genomic Encyclopedia of Type Strains, Phase IV (KMG-IV): sequencing the most valuable type-strain genomes for metagenomic binning, comparative biology and taxonomic classification.</title>
        <authorList>
            <person name="Goeker M."/>
        </authorList>
    </citation>
    <scope>NUCLEOTIDE SEQUENCE [LARGE SCALE GENOMIC DNA]</scope>
    <source>
        <strain evidence="1 2">DSM 15505</strain>
    </source>
</reference>
<dbReference type="Proteomes" id="UP000295830">
    <property type="component" value="Unassembled WGS sequence"/>
</dbReference>
<organism evidence="1 2">
    <name type="scientific">Halospina denitrificans</name>
    <dbReference type="NCBI Taxonomy" id="332522"/>
    <lineage>
        <taxon>Bacteria</taxon>
        <taxon>Pseudomonadati</taxon>
        <taxon>Pseudomonadota</taxon>
        <taxon>Gammaproteobacteria</taxon>
        <taxon>Halospina</taxon>
    </lineage>
</organism>
<gene>
    <name evidence="1" type="ORF">DES49_1757</name>
</gene>
<dbReference type="EMBL" id="SOAX01000003">
    <property type="protein sequence ID" value="TDT41655.1"/>
    <property type="molecule type" value="Genomic_DNA"/>
</dbReference>
<evidence type="ECO:0000313" key="1">
    <source>
        <dbReference type="EMBL" id="TDT41655.1"/>
    </source>
</evidence>
<accession>A0A4R7JUB9</accession>
<dbReference type="AlphaFoldDB" id="A0A4R7JUB9"/>
<sequence length="408" mass="45411">MVTYNNPNVDICESSDSVIGHPVRETKLKPLLLPGLCAFVLTGCLDSDDSNGNDRNIGTFTQIGVENLSYETRSRSGTTDEEGRYSYLPGETISFSIGDLPIASNVPTAPFLTSMDFTEEQRQRLQEGDISEEGFHTHRIAEEELASSNRIAINTMRLIMALGEDLQTDPSKPIRITDRTIEQLNRYLAENEPDIDFSQPVLSFASPRTPKYDKKGNLEGGSVVNQMLDEICFEPEGDELCEPPPTRKEISETTDDGLRQDLEQKRQQILDARHTLSEISQNDVKNFLLSEAKDFRLDLEAPYFLDPDAVTLAPDETGIQEIRIRRIGSGGVQLQGIGALDASAQGDALNLHSVDWQSGVVEYSHHGDAGDSGTILVNFKIESPDFENYRWFRKTVKVCVTENSQCSQ</sequence>
<protein>
    <submittedName>
        <fullName evidence="1">Uncharacterized protein</fullName>
    </submittedName>
</protein>